<dbReference type="InterPro" id="IPR045864">
    <property type="entry name" value="aa-tRNA-synth_II/BPL/LPL"/>
</dbReference>
<dbReference type="SUPFAM" id="SSF55681">
    <property type="entry name" value="Class II aaRS and biotin synthetases"/>
    <property type="match status" value="1"/>
</dbReference>
<comment type="caution">
    <text evidence="1">The sequence shown here is derived from an EMBL/GenBank/DDBJ whole genome shotgun (WGS) entry which is preliminary data.</text>
</comment>
<protein>
    <recommendedName>
        <fullName evidence="3">Aminoacyl-transfer RNA synthetases class-II family profile domain-containing protein</fullName>
    </recommendedName>
</protein>
<name>A0ABQ4J251_9ACTN</name>
<dbReference type="EMBL" id="BOPB01000031">
    <property type="protein sequence ID" value="GIJ24267.1"/>
    <property type="molecule type" value="Genomic_DNA"/>
</dbReference>
<dbReference type="Proteomes" id="UP000643165">
    <property type="component" value="Unassembled WGS sequence"/>
</dbReference>
<evidence type="ECO:0008006" key="3">
    <source>
        <dbReference type="Google" id="ProtNLM"/>
    </source>
</evidence>
<organism evidence="1 2">
    <name type="scientific">Micromonospora lutea</name>
    <dbReference type="NCBI Taxonomy" id="419825"/>
    <lineage>
        <taxon>Bacteria</taxon>
        <taxon>Bacillati</taxon>
        <taxon>Actinomycetota</taxon>
        <taxon>Actinomycetes</taxon>
        <taxon>Micromonosporales</taxon>
        <taxon>Micromonosporaceae</taxon>
        <taxon>Micromonospora</taxon>
    </lineage>
</organism>
<dbReference type="RefSeq" id="WP_204003696.1">
    <property type="nucleotide sequence ID" value="NZ_BOPB01000031.1"/>
</dbReference>
<gene>
    <name evidence="1" type="ORF">Vlu01_48910</name>
</gene>
<evidence type="ECO:0000313" key="2">
    <source>
        <dbReference type="Proteomes" id="UP000643165"/>
    </source>
</evidence>
<evidence type="ECO:0000313" key="1">
    <source>
        <dbReference type="EMBL" id="GIJ24267.1"/>
    </source>
</evidence>
<reference evidence="1 2" key="1">
    <citation type="submission" date="2021-01" db="EMBL/GenBank/DDBJ databases">
        <title>Whole genome shotgun sequence of Verrucosispora lutea NBRC 106530.</title>
        <authorList>
            <person name="Komaki H."/>
            <person name="Tamura T."/>
        </authorList>
    </citation>
    <scope>NUCLEOTIDE SEQUENCE [LARGE SCALE GENOMIC DNA]</scope>
    <source>
        <strain evidence="1 2">NBRC 106530</strain>
    </source>
</reference>
<keyword evidence="2" id="KW-1185">Reference proteome</keyword>
<sequence>MSAPIVTPAPRVWQADVRLTPDGRRCFDDLLPYCLDEAWSWECDHADQLTVVYHVDDSVAEKVEQRLSEALERSRVVPARQARIVYDSWSTDVAPVTGADSGPVRFTVGPGLAVHGPGSARLVRALDGLFLDLARRWGADEYLVPHLVAWETIERAGYARTFPQHLTTCAVVASDLPALDRFARARTAAERRADLREAPVAVAPTVCLHLFAALNGTRLTEPLIATARQSCGRYEAGTTTEATRLWSFDMREVVYVGDRAGARRFRDRALTDLTELVRELGLPARIGSANDPFFTDSRADLAGYQATWDLKQEVCGRMASSGAAVAVSSVNLHQQHFGQGFAMTEASGATASSACVGFGMDRWLHWIHGYLGDDPQQWPAILRRGLPDTR</sequence>
<dbReference type="Gene3D" id="3.30.930.10">
    <property type="entry name" value="Bira Bifunctional Protein, Domain 2"/>
    <property type="match status" value="1"/>
</dbReference>
<accession>A0ABQ4J251</accession>
<proteinExistence type="predicted"/>